<evidence type="ECO:0000313" key="4">
    <source>
        <dbReference type="Proteomes" id="UP000324748"/>
    </source>
</evidence>
<sequence length="104" mass="11379">MGMRNYGSWNRSGLIATLPSPPPPPTTGSDQSEPGQLQRPAISSASNTLPSPHLNPHPHPHLFLHQIPPIGFLPIKPSFSHHHQHHPPACPLIGFNPPQNLREL</sequence>
<evidence type="ECO:0000313" key="2">
    <source>
        <dbReference type="EMBL" id="KAA1080725.1"/>
    </source>
</evidence>
<protein>
    <submittedName>
        <fullName evidence="3">Uncharacterized protein</fullName>
    </submittedName>
</protein>
<dbReference type="Proteomes" id="UP000324748">
    <property type="component" value="Unassembled WGS sequence"/>
</dbReference>
<keyword evidence="4" id="KW-1185">Reference proteome</keyword>
<feature type="region of interest" description="Disordered" evidence="1">
    <location>
        <begin position="75"/>
        <end position="104"/>
    </location>
</feature>
<dbReference type="EMBL" id="VDEP01000378">
    <property type="protein sequence ID" value="KAA1092078.1"/>
    <property type="molecule type" value="Genomic_DNA"/>
</dbReference>
<comment type="caution">
    <text evidence="3">The sequence shown here is derived from an EMBL/GenBank/DDBJ whole genome shotgun (WGS) entry which is preliminary data.</text>
</comment>
<feature type="compositionally biased region" description="Polar residues" evidence="1">
    <location>
        <begin position="27"/>
        <end position="48"/>
    </location>
</feature>
<accession>A0A5B0NW89</accession>
<name>A0A5B0NW89_PUCGR</name>
<gene>
    <name evidence="2" type="ORF">PGT21_018296</name>
    <name evidence="3" type="ORF">PGTUg99_014367</name>
</gene>
<evidence type="ECO:0000313" key="3">
    <source>
        <dbReference type="EMBL" id="KAA1092078.1"/>
    </source>
</evidence>
<dbReference type="AlphaFoldDB" id="A0A5B0NW89"/>
<evidence type="ECO:0000256" key="1">
    <source>
        <dbReference type="SAM" id="MobiDB-lite"/>
    </source>
</evidence>
<proteinExistence type="predicted"/>
<dbReference type="Proteomes" id="UP000325313">
    <property type="component" value="Unassembled WGS sequence"/>
</dbReference>
<feature type="region of interest" description="Disordered" evidence="1">
    <location>
        <begin position="1"/>
        <end position="62"/>
    </location>
</feature>
<reference evidence="4 5" key="1">
    <citation type="submission" date="2019-05" db="EMBL/GenBank/DDBJ databases">
        <title>Emergence of the Ug99 lineage of the wheat stem rust pathogen through somatic hybridization.</title>
        <authorList>
            <person name="Li F."/>
            <person name="Upadhyaya N.M."/>
            <person name="Sperschneider J."/>
            <person name="Matny O."/>
            <person name="Nguyen-Phuc H."/>
            <person name="Mago R."/>
            <person name="Raley C."/>
            <person name="Miller M.E."/>
            <person name="Silverstein K.A.T."/>
            <person name="Henningsen E."/>
            <person name="Hirsch C.D."/>
            <person name="Visser B."/>
            <person name="Pretorius Z.A."/>
            <person name="Steffenson B.J."/>
            <person name="Schwessinger B."/>
            <person name="Dodds P.N."/>
            <person name="Figueroa M."/>
        </authorList>
    </citation>
    <scope>NUCLEOTIDE SEQUENCE [LARGE SCALE GENOMIC DNA]</scope>
    <source>
        <strain evidence="2">21-0</strain>
        <strain evidence="3 5">Ug99</strain>
    </source>
</reference>
<evidence type="ECO:0000313" key="5">
    <source>
        <dbReference type="Proteomes" id="UP000325313"/>
    </source>
</evidence>
<dbReference type="EMBL" id="VSWC01000131">
    <property type="protein sequence ID" value="KAA1080725.1"/>
    <property type="molecule type" value="Genomic_DNA"/>
</dbReference>
<organism evidence="3 5">
    <name type="scientific">Puccinia graminis f. sp. tritici</name>
    <dbReference type="NCBI Taxonomy" id="56615"/>
    <lineage>
        <taxon>Eukaryota</taxon>
        <taxon>Fungi</taxon>
        <taxon>Dikarya</taxon>
        <taxon>Basidiomycota</taxon>
        <taxon>Pucciniomycotina</taxon>
        <taxon>Pucciniomycetes</taxon>
        <taxon>Pucciniales</taxon>
        <taxon>Pucciniaceae</taxon>
        <taxon>Puccinia</taxon>
    </lineage>
</organism>